<dbReference type="InterPro" id="IPR036890">
    <property type="entry name" value="HATPase_C_sf"/>
</dbReference>
<dbReference type="EMBL" id="LAZR01000086">
    <property type="protein sequence ID" value="KKN93374.1"/>
    <property type="molecule type" value="Genomic_DNA"/>
</dbReference>
<dbReference type="InterPro" id="IPR003594">
    <property type="entry name" value="HATPase_dom"/>
</dbReference>
<dbReference type="Pfam" id="PF00512">
    <property type="entry name" value="HisKA"/>
    <property type="match status" value="1"/>
</dbReference>
<evidence type="ECO:0000259" key="7">
    <source>
        <dbReference type="PROSITE" id="PS50109"/>
    </source>
</evidence>
<gene>
    <name evidence="9" type="ORF">LCGC14_0198070</name>
</gene>
<dbReference type="NCBIfam" id="TIGR00229">
    <property type="entry name" value="sensory_box"/>
    <property type="match status" value="2"/>
</dbReference>
<dbReference type="InterPro" id="IPR000014">
    <property type="entry name" value="PAS"/>
</dbReference>
<dbReference type="AlphaFoldDB" id="A0A0F9UNZ8"/>
<keyword evidence="5" id="KW-0418">Kinase</keyword>
<dbReference type="GO" id="GO:0000155">
    <property type="term" value="F:phosphorelay sensor kinase activity"/>
    <property type="evidence" value="ECO:0007669"/>
    <property type="project" value="InterPro"/>
</dbReference>
<dbReference type="InterPro" id="IPR035965">
    <property type="entry name" value="PAS-like_dom_sf"/>
</dbReference>
<keyword evidence="3" id="KW-0597">Phosphoprotein</keyword>
<dbReference type="Gene3D" id="1.10.287.130">
    <property type="match status" value="1"/>
</dbReference>
<dbReference type="SMART" id="SM00388">
    <property type="entry name" value="HisKA"/>
    <property type="match status" value="1"/>
</dbReference>
<organism evidence="9">
    <name type="scientific">marine sediment metagenome</name>
    <dbReference type="NCBI Taxonomy" id="412755"/>
    <lineage>
        <taxon>unclassified sequences</taxon>
        <taxon>metagenomes</taxon>
        <taxon>ecological metagenomes</taxon>
    </lineage>
</organism>
<evidence type="ECO:0000256" key="4">
    <source>
        <dbReference type="ARBA" id="ARBA00022679"/>
    </source>
</evidence>
<comment type="caution">
    <text evidence="9">The sequence shown here is derived from an EMBL/GenBank/DDBJ whole genome shotgun (WGS) entry which is preliminary data.</text>
</comment>
<dbReference type="SUPFAM" id="SSF55874">
    <property type="entry name" value="ATPase domain of HSP90 chaperone/DNA topoisomerase II/histidine kinase"/>
    <property type="match status" value="1"/>
</dbReference>
<feature type="domain" description="Histidine kinase" evidence="7">
    <location>
        <begin position="285"/>
        <end position="501"/>
    </location>
</feature>
<keyword evidence="4" id="KW-0808">Transferase</keyword>
<evidence type="ECO:0000256" key="1">
    <source>
        <dbReference type="ARBA" id="ARBA00000085"/>
    </source>
</evidence>
<evidence type="ECO:0000256" key="5">
    <source>
        <dbReference type="ARBA" id="ARBA00022777"/>
    </source>
</evidence>
<keyword evidence="6" id="KW-0902">Two-component regulatory system</keyword>
<dbReference type="Gene3D" id="3.30.565.10">
    <property type="entry name" value="Histidine kinase-like ATPase, C-terminal domain"/>
    <property type="match status" value="1"/>
</dbReference>
<dbReference type="EC" id="2.7.13.3" evidence="2"/>
<dbReference type="PANTHER" id="PTHR43711:SF26">
    <property type="entry name" value="SENSOR HISTIDINE KINASE RCSC"/>
    <property type="match status" value="1"/>
</dbReference>
<dbReference type="Pfam" id="PF13426">
    <property type="entry name" value="PAS_9"/>
    <property type="match status" value="2"/>
</dbReference>
<dbReference type="CDD" id="cd00130">
    <property type="entry name" value="PAS"/>
    <property type="match status" value="2"/>
</dbReference>
<dbReference type="InterPro" id="IPR036097">
    <property type="entry name" value="HisK_dim/P_sf"/>
</dbReference>
<sequence length="503" mass="57398">MQDFQKNSDIFNLLSEGVSEGIIVVNSEQKIVATNSSSEQMFGYMKDELIGKPLDILIPKRYHSGHDAHVDKFIAKSDKRQMGHGRNLYGICKNGKEFPVEAGLNPFEFYGATYVMALVIDITERKSREEELSHWARIFDESLNEIYVFDAETFKFLNVNKEAQRNIGYSMEEMSSMTPVDIKPDIDDSHFRELIAPLINNDTGKVKFETTHARKDDSTYPVEVHLQLSNLGENKVYVAFIIDITERRDYTENLENIVEERTLQLTEALAVEKELNELKTRFLSLVSHEFKTPLSSILTSITLLGKYTETDQQPKRDKHVTTIKNKVKYLDTILNDFLSVERLESGKVNYKIEDFPLSKIVNEVVYNSNMLLKSGQKIHYPENIDEVNIQFDEKTLELALSNLIHNAIKYSPEDSTIDIKVEIEDIGCAIKVIDKGIGIPEEEQKHIFNRYFRAENALLTQGTGIGLNIAKQHIENLGGSLEFSSAENIGSTFTLFLPKFNTN</sequence>
<dbReference type="PROSITE" id="PS50109">
    <property type="entry name" value="HIS_KIN"/>
    <property type="match status" value="1"/>
</dbReference>
<evidence type="ECO:0000313" key="9">
    <source>
        <dbReference type="EMBL" id="KKN93374.1"/>
    </source>
</evidence>
<dbReference type="PROSITE" id="PS50112">
    <property type="entry name" value="PAS"/>
    <property type="match status" value="1"/>
</dbReference>
<evidence type="ECO:0000256" key="2">
    <source>
        <dbReference type="ARBA" id="ARBA00012438"/>
    </source>
</evidence>
<dbReference type="SMART" id="SM00387">
    <property type="entry name" value="HATPase_c"/>
    <property type="match status" value="1"/>
</dbReference>
<evidence type="ECO:0000259" key="8">
    <source>
        <dbReference type="PROSITE" id="PS50112"/>
    </source>
</evidence>
<reference evidence="9" key="1">
    <citation type="journal article" date="2015" name="Nature">
        <title>Complex archaea that bridge the gap between prokaryotes and eukaryotes.</title>
        <authorList>
            <person name="Spang A."/>
            <person name="Saw J.H."/>
            <person name="Jorgensen S.L."/>
            <person name="Zaremba-Niedzwiedzka K."/>
            <person name="Martijn J."/>
            <person name="Lind A.E."/>
            <person name="van Eijk R."/>
            <person name="Schleper C."/>
            <person name="Guy L."/>
            <person name="Ettema T.J."/>
        </authorList>
    </citation>
    <scope>NUCLEOTIDE SEQUENCE</scope>
</reference>
<dbReference type="InterPro" id="IPR005467">
    <property type="entry name" value="His_kinase_dom"/>
</dbReference>
<evidence type="ECO:0000256" key="3">
    <source>
        <dbReference type="ARBA" id="ARBA00022553"/>
    </source>
</evidence>
<dbReference type="Gene3D" id="3.30.450.20">
    <property type="entry name" value="PAS domain"/>
    <property type="match status" value="2"/>
</dbReference>
<proteinExistence type="predicted"/>
<feature type="domain" description="PAS" evidence="8">
    <location>
        <begin position="7"/>
        <end position="77"/>
    </location>
</feature>
<dbReference type="SUPFAM" id="SSF55785">
    <property type="entry name" value="PYP-like sensor domain (PAS domain)"/>
    <property type="match status" value="2"/>
</dbReference>
<evidence type="ECO:0000256" key="6">
    <source>
        <dbReference type="ARBA" id="ARBA00023012"/>
    </source>
</evidence>
<dbReference type="CDD" id="cd00075">
    <property type="entry name" value="HATPase"/>
    <property type="match status" value="1"/>
</dbReference>
<dbReference type="SMART" id="SM00091">
    <property type="entry name" value="PAS"/>
    <property type="match status" value="2"/>
</dbReference>
<protein>
    <recommendedName>
        <fullName evidence="2">histidine kinase</fullName>
        <ecNumber evidence="2">2.7.13.3</ecNumber>
    </recommendedName>
</protein>
<dbReference type="InterPro" id="IPR003661">
    <property type="entry name" value="HisK_dim/P_dom"/>
</dbReference>
<dbReference type="CDD" id="cd00082">
    <property type="entry name" value="HisKA"/>
    <property type="match status" value="1"/>
</dbReference>
<name>A0A0F9UNZ8_9ZZZZ</name>
<dbReference type="InterPro" id="IPR004358">
    <property type="entry name" value="Sig_transdc_His_kin-like_C"/>
</dbReference>
<accession>A0A0F9UNZ8</accession>
<dbReference type="InterPro" id="IPR050736">
    <property type="entry name" value="Sensor_HK_Regulatory"/>
</dbReference>
<dbReference type="SUPFAM" id="SSF47384">
    <property type="entry name" value="Homodimeric domain of signal transducing histidine kinase"/>
    <property type="match status" value="1"/>
</dbReference>
<dbReference type="Pfam" id="PF02518">
    <property type="entry name" value="HATPase_c"/>
    <property type="match status" value="1"/>
</dbReference>
<dbReference type="PANTHER" id="PTHR43711">
    <property type="entry name" value="TWO-COMPONENT HISTIDINE KINASE"/>
    <property type="match status" value="1"/>
</dbReference>
<dbReference type="PRINTS" id="PR00344">
    <property type="entry name" value="BCTRLSENSOR"/>
</dbReference>
<comment type="catalytic activity">
    <reaction evidence="1">
        <text>ATP + protein L-histidine = ADP + protein N-phospho-L-histidine.</text>
        <dbReference type="EC" id="2.7.13.3"/>
    </reaction>
</comment>